<dbReference type="Pfam" id="PF04969">
    <property type="entry name" value="CS"/>
    <property type="match status" value="1"/>
</dbReference>
<proteinExistence type="predicted"/>
<dbReference type="GO" id="GO:0051087">
    <property type="term" value="F:protein-folding chaperone binding"/>
    <property type="evidence" value="ECO:0007669"/>
    <property type="project" value="InterPro"/>
</dbReference>
<name>A0A914QS19_9BILA</name>
<evidence type="ECO:0000259" key="1">
    <source>
        <dbReference type="PROSITE" id="PS51048"/>
    </source>
</evidence>
<feature type="domain" description="SGS" evidence="1">
    <location>
        <begin position="74"/>
        <end position="182"/>
    </location>
</feature>
<dbReference type="AlphaFoldDB" id="A0A914QS19"/>
<dbReference type="CDD" id="cd06466">
    <property type="entry name" value="p23_CS_SGT1_like"/>
    <property type="match status" value="1"/>
</dbReference>
<dbReference type="SUPFAM" id="SSF49764">
    <property type="entry name" value="HSP20-like chaperones"/>
    <property type="match status" value="1"/>
</dbReference>
<accession>A0A914QS19</accession>
<dbReference type="Pfam" id="PF05002">
    <property type="entry name" value="SGS"/>
    <property type="match status" value="1"/>
</dbReference>
<feature type="domain" description="CS" evidence="2">
    <location>
        <begin position="4"/>
        <end position="89"/>
    </location>
</feature>
<evidence type="ECO:0000313" key="3">
    <source>
        <dbReference type="Proteomes" id="UP000887578"/>
    </source>
</evidence>
<dbReference type="InterPro" id="IPR007699">
    <property type="entry name" value="SGS_dom"/>
</dbReference>
<dbReference type="WBParaSite" id="PDA_v2.g6313.t1">
    <property type="protein sequence ID" value="PDA_v2.g6313.t1"/>
    <property type="gene ID" value="PDA_v2.g6313"/>
</dbReference>
<dbReference type="InterPro" id="IPR044563">
    <property type="entry name" value="Sgt1-like"/>
</dbReference>
<dbReference type="Gene3D" id="2.60.40.790">
    <property type="match status" value="1"/>
</dbReference>
<dbReference type="InterPro" id="IPR008978">
    <property type="entry name" value="HSP20-like_chaperone"/>
</dbReference>
<dbReference type="InterPro" id="IPR007052">
    <property type="entry name" value="CS_dom"/>
</dbReference>
<sequence>MASSQIVKLEYYQTPSNVVISLFEKNADESKVSVNCESKRLKVTYGDRILLNTSLCGEVIPEAVSYSVKPKKVEITLKKKDSNNWSELEDKHKDEMDAKKRIPTDKWGALVKEIDEDEAEAKDVDGVLKKMFANCDDNAKKAMMKSWSESGGKVLSMNWDEVKQKKCEYKSKDGEDSDKKICLTYLLLLLPVLYG</sequence>
<evidence type="ECO:0000259" key="2">
    <source>
        <dbReference type="PROSITE" id="PS51203"/>
    </source>
</evidence>
<organism evidence="3 4">
    <name type="scientific">Panagrolaimus davidi</name>
    <dbReference type="NCBI Taxonomy" id="227884"/>
    <lineage>
        <taxon>Eukaryota</taxon>
        <taxon>Metazoa</taxon>
        <taxon>Ecdysozoa</taxon>
        <taxon>Nematoda</taxon>
        <taxon>Chromadorea</taxon>
        <taxon>Rhabditida</taxon>
        <taxon>Tylenchina</taxon>
        <taxon>Panagrolaimomorpha</taxon>
        <taxon>Panagrolaimoidea</taxon>
        <taxon>Panagrolaimidae</taxon>
        <taxon>Panagrolaimus</taxon>
    </lineage>
</organism>
<dbReference type="PROSITE" id="PS51048">
    <property type="entry name" value="SGS"/>
    <property type="match status" value="1"/>
</dbReference>
<keyword evidence="3" id="KW-1185">Reference proteome</keyword>
<evidence type="ECO:0000313" key="4">
    <source>
        <dbReference type="WBParaSite" id="PDA_v2.g6313.t1"/>
    </source>
</evidence>
<dbReference type="PROSITE" id="PS51203">
    <property type="entry name" value="CS"/>
    <property type="match status" value="1"/>
</dbReference>
<dbReference type="Proteomes" id="UP000887578">
    <property type="component" value="Unplaced"/>
</dbReference>
<reference evidence="4" key="1">
    <citation type="submission" date="2022-11" db="UniProtKB">
        <authorList>
            <consortium name="WormBaseParasite"/>
        </authorList>
    </citation>
    <scope>IDENTIFICATION</scope>
</reference>
<protein>
    <submittedName>
        <fullName evidence="4">Uncharacterized protein</fullName>
    </submittedName>
</protein>
<dbReference type="PANTHER" id="PTHR45862">
    <property type="entry name" value="PROTEIN SGT1 HOMOLOG"/>
    <property type="match status" value="1"/>
</dbReference>